<feature type="chain" id="PRO_5006668283" description="Peptidoglycan recognition protein family domain-containing protein" evidence="3">
    <location>
        <begin position="20"/>
        <end position="103"/>
    </location>
</feature>
<dbReference type="GO" id="GO:0008270">
    <property type="term" value="F:zinc ion binding"/>
    <property type="evidence" value="ECO:0007669"/>
    <property type="project" value="InterPro"/>
</dbReference>
<dbReference type="InterPro" id="IPR006619">
    <property type="entry name" value="PGRP_domain_met/bac"/>
</dbReference>
<evidence type="ECO:0000313" key="6">
    <source>
        <dbReference type="Proteomes" id="UP000051574"/>
    </source>
</evidence>
<dbReference type="PANTHER" id="PTHR11022:SF74">
    <property type="entry name" value="PEPTIDOGLYCAN-RECOGNITION PROTEIN SA"/>
    <property type="match status" value="1"/>
</dbReference>
<dbReference type="OrthoDB" id="10001926at2759"/>
<keyword evidence="2" id="KW-0391">Immunity</keyword>
<dbReference type="Gene3D" id="3.40.80.10">
    <property type="entry name" value="Peptidoglycan recognition protein-like"/>
    <property type="match status" value="1"/>
</dbReference>
<dbReference type="GO" id="GO:0008745">
    <property type="term" value="F:N-acetylmuramoyl-L-alanine amidase activity"/>
    <property type="evidence" value="ECO:0007669"/>
    <property type="project" value="InterPro"/>
</dbReference>
<name>A0A0T6B1W8_9SCAR</name>
<dbReference type="GO" id="GO:0045087">
    <property type="term" value="P:innate immune response"/>
    <property type="evidence" value="ECO:0007669"/>
    <property type="project" value="UniProtKB-KW"/>
</dbReference>
<keyword evidence="1" id="KW-0399">Innate immunity</keyword>
<dbReference type="GO" id="GO:0009253">
    <property type="term" value="P:peptidoglycan catabolic process"/>
    <property type="evidence" value="ECO:0007669"/>
    <property type="project" value="InterPro"/>
</dbReference>
<evidence type="ECO:0000259" key="4">
    <source>
        <dbReference type="SMART" id="SM00701"/>
    </source>
</evidence>
<sequence length="103" mass="11670">MKITLRSFLLLLNVLTACSEYSDVCPKFVTKNIWGARAATAVDYCIIPLKYVIVHHTLTPSCNSESACADLLKNLQNFHIDTQGFHDIGYKYTIHIINVIRLQ</sequence>
<dbReference type="SUPFAM" id="SSF55846">
    <property type="entry name" value="N-acetylmuramoyl-L-alanine amidase-like"/>
    <property type="match status" value="1"/>
</dbReference>
<dbReference type="InterPro" id="IPR015510">
    <property type="entry name" value="PGRP"/>
</dbReference>
<organism evidence="5 6">
    <name type="scientific">Oryctes borbonicus</name>
    <dbReference type="NCBI Taxonomy" id="1629725"/>
    <lineage>
        <taxon>Eukaryota</taxon>
        <taxon>Metazoa</taxon>
        <taxon>Ecdysozoa</taxon>
        <taxon>Arthropoda</taxon>
        <taxon>Hexapoda</taxon>
        <taxon>Insecta</taxon>
        <taxon>Pterygota</taxon>
        <taxon>Neoptera</taxon>
        <taxon>Endopterygota</taxon>
        <taxon>Coleoptera</taxon>
        <taxon>Polyphaga</taxon>
        <taxon>Scarabaeiformia</taxon>
        <taxon>Scarabaeidae</taxon>
        <taxon>Dynastinae</taxon>
        <taxon>Oryctes</taxon>
    </lineage>
</organism>
<gene>
    <name evidence="5" type="ORF">AMK59_5023</name>
</gene>
<dbReference type="PANTHER" id="PTHR11022">
    <property type="entry name" value="PEPTIDOGLYCAN RECOGNITION PROTEIN"/>
    <property type="match status" value="1"/>
</dbReference>
<dbReference type="InterPro" id="IPR036505">
    <property type="entry name" value="Amidase/PGRP_sf"/>
</dbReference>
<accession>A0A0T6B1W8</accession>
<evidence type="ECO:0000313" key="5">
    <source>
        <dbReference type="EMBL" id="KRT81352.1"/>
    </source>
</evidence>
<dbReference type="EMBL" id="LJIG01016188">
    <property type="protein sequence ID" value="KRT81352.1"/>
    <property type="molecule type" value="Genomic_DNA"/>
</dbReference>
<evidence type="ECO:0000256" key="3">
    <source>
        <dbReference type="SAM" id="SignalP"/>
    </source>
</evidence>
<evidence type="ECO:0000256" key="1">
    <source>
        <dbReference type="ARBA" id="ARBA00022588"/>
    </source>
</evidence>
<reference evidence="5 6" key="1">
    <citation type="submission" date="2015-09" db="EMBL/GenBank/DDBJ databases">
        <title>Draft genome of the scarab beetle Oryctes borbonicus.</title>
        <authorList>
            <person name="Meyer J.M."/>
            <person name="Markov G.V."/>
            <person name="Baskaran P."/>
            <person name="Herrmann M."/>
            <person name="Sommer R.J."/>
            <person name="Roedelsperger C."/>
        </authorList>
    </citation>
    <scope>NUCLEOTIDE SEQUENCE [LARGE SCALE GENOMIC DNA]</scope>
    <source>
        <strain evidence="5">OB123</strain>
        <tissue evidence="5">Whole animal</tissue>
    </source>
</reference>
<feature type="domain" description="Peptidoglycan recognition protein family" evidence="4">
    <location>
        <begin position="26"/>
        <end position="103"/>
    </location>
</feature>
<feature type="signal peptide" evidence="3">
    <location>
        <begin position="1"/>
        <end position="19"/>
    </location>
</feature>
<proteinExistence type="predicted"/>
<dbReference type="SMART" id="SM00701">
    <property type="entry name" value="PGRP"/>
    <property type="match status" value="1"/>
</dbReference>
<protein>
    <recommendedName>
        <fullName evidence="4">Peptidoglycan recognition protein family domain-containing protein</fullName>
    </recommendedName>
</protein>
<dbReference type="Proteomes" id="UP000051574">
    <property type="component" value="Unassembled WGS sequence"/>
</dbReference>
<evidence type="ECO:0000256" key="2">
    <source>
        <dbReference type="ARBA" id="ARBA00022859"/>
    </source>
</evidence>
<comment type="caution">
    <text evidence="5">The sequence shown here is derived from an EMBL/GenBank/DDBJ whole genome shotgun (WGS) entry which is preliminary data.</text>
</comment>
<keyword evidence="3" id="KW-0732">Signal</keyword>
<dbReference type="AlphaFoldDB" id="A0A0T6B1W8"/>
<keyword evidence="6" id="KW-1185">Reference proteome</keyword>
<dbReference type="PROSITE" id="PS51257">
    <property type="entry name" value="PROKAR_LIPOPROTEIN"/>
    <property type="match status" value="1"/>
</dbReference>